<dbReference type="InterPro" id="IPR023064">
    <property type="entry name" value="D-ribose_pyranase"/>
</dbReference>
<feature type="binding site" evidence="6">
    <location>
        <position position="28"/>
    </location>
    <ligand>
        <name>substrate</name>
    </ligand>
</feature>
<gene>
    <name evidence="6" type="primary">rbsD</name>
    <name evidence="7" type="ORF">CRT60_10955</name>
</gene>
<comment type="function">
    <text evidence="6">Catalyzes the interconversion of beta-pyran and beta-furan forms of D-ribose.</text>
</comment>
<keyword evidence="3 6" id="KW-0963">Cytoplasm</keyword>
<dbReference type="GO" id="GO:0005829">
    <property type="term" value="C:cytosol"/>
    <property type="evidence" value="ECO:0007669"/>
    <property type="project" value="TreeGrafter"/>
</dbReference>
<feature type="binding site" evidence="6">
    <location>
        <position position="106"/>
    </location>
    <ligand>
        <name>substrate</name>
    </ligand>
</feature>
<keyword evidence="4 6" id="KW-0413">Isomerase</keyword>
<dbReference type="GO" id="GO:0048029">
    <property type="term" value="F:monosaccharide binding"/>
    <property type="evidence" value="ECO:0007669"/>
    <property type="project" value="InterPro"/>
</dbReference>
<name>A0A2B8BHJ9_9PROT</name>
<dbReference type="SUPFAM" id="SSF102546">
    <property type="entry name" value="RbsD-like"/>
    <property type="match status" value="1"/>
</dbReference>
<feature type="binding site" evidence="6">
    <location>
        <begin position="128"/>
        <end position="130"/>
    </location>
    <ligand>
        <name>substrate</name>
    </ligand>
</feature>
<protein>
    <recommendedName>
        <fullName evidence="2 6">D-ribose pyranase</fullName>
        <ecNumber evidence="2 6">5.4.99.62</ecNumber>
    </recommendedName>
</protein>
<comment type="caution">
    <text evidence="7">The sequence shown here is derived from an EMBL/GenBank/DDBJ whole genome shotgun (WGS) entry which is preliminary data.</text>
</comment>
<evidence type="ECO:0000256" key="4">
    <source>
        <dbReference type="ARBA" id="ARBA00023235"/>
    </source>
</evidence>
<evidence type="ECO:0000313" key="7">
    <source>
        <dbReference type="EMBL" id="PGH57013.1"/>
    </source>
</evidence>
<dbReference type="GO" id="GO:0019303">
    <property type="term" value="P:D-ribose catabolic process"/>
    <property type="evidence" value="ECO:0007669"/>
    <property type="project" value="UniProtKB-UniRule"/>
</dbReference>
<dbReference type="EMBL" id="PDKW01000040">
    <property type="protein sequence ID" value="PGH57013.1"/>
    <property type="molecule type" value="Genomic_DNA"/>
</dbReference>
<evidence type="ECO:0000313" key="8">
    <source>
        <dbReference type="Proteomes" id="UP000225379"/>
    </source>
</evidence>
<sequence length="139" mass="14742">MKRIGLLNAPLSHAIASLGHTQALAIADAGLPIPAGPERIDLAVTPGLPSFLDILDAVADEMMVERVVIAAEMTIANPSLRAQLSVRLDRMAAAQGRQIAVEEVPHEEFKRLTVSSAAVVRTGECSPYANILLYSGVTF</sequence>
<comment type="subunit">
    <text evidence="6">Homodecamer.</text>
</comment>
<evidence type="ECO:0000256" key="5">
    <source>
        <dbReference type="ARBA" id="ARBA00023277"/>
    </source>
</evidence>
<dbReference type="AlphaFoldDB" id="A0A2B8BHJ9"/>
<organism evidence="7 8">
    <name type="scientific">Azospirillum palustre</name>
    <dbReference type="NCBI Taxonomy" id="2044885"/>
    <lineage>
        <taxon>Bacteria</taxon>
        <taxon>Pseudomonadati</taxon>
        <taxon>Pseudomonadota</taxon>
        <taxon>Alphaproteobacteria</taxon>
        <taxon>Rhodospirillales</taxon>
        <taxon>Azospirillaceae</taxon>
        <taxon>Azospirillum</taxon>
    </lineage>
</organism>
<evidence type="ECO:0000256" key="6">
    <source>
        <dbReference type="HAMAP-Rule" id="MF_01661"/>
    </source>
</evidence>
<evidence type="ECO:0000256" key="1">
    <source>
        <dbReference type="ARBA" id="ARBA00000223"/>
    </source>
</evidence>
<dbReference type="Gene3D" id="3.40.1650.10">
    <property type="entry name" value="RbsD-like domain"/>
    <property type="match status" value="1"/>
</dbReference>
<comment type="similarity">
    <text evidence="6">Belongs to the RbsD / FucU family. RbsD subfamily.</text>
</comment>
<dbReference type="HAMAP" id="MF_01661">
    <property type="entry name" value="D_rib_pyranase"/>
    <property type="match status" value="1"/>
</dbReference>
<reference evidence="8" key="1">
    <citation type="submission" date="2017-10" db="EMBL/GenBank/DDBJ databases">
        <authorList>
            <person name="Kravchenko I.K."/>
            <person name="Grouzdev D.S."/>
        </authorList>
    </citation>
    <scope>NUCLEOTIDE SEQUENCE [LARGE SCALE GENOMIC DNA]</scope>
    <source>
        <strain evidence="8">B2</strain>
    </source>
</reference>
<evidence type="ECO:0000256" key="2">
    <source>
        <dbReference type="ARBA" id="ARBA00012862"/>
    </source>
</evidence>
<dbReference type="Pfam" id="PF05025">
    <property type="entry name" value="RbsD_FucU"/>
    <property type="match status" value="1"/>
</dbReference>
<keyword evidence="8" id="KW-1185">Reference proteome</keyword>
<keyword evidence="5 6" id="KW-0119">Carbohydrate metabolism</keyword>
<feature type="active site" description="Proton donor" evidence="6">
    <location>
        <position position="20"/>
    </location>
</feature>
<dbReference type="OrthoDB" id="9805009at2"/>
<comment type="subcellular location">
    <subcellularLocation>
        <location evidence="6">Cytoplasm</location>
    </subcellularLocation>
</comment>
<dbReference type="GO" id="GO:0062193">
    <property type="term" value="F:D-ribose pyranase activity"/>
    <property type="evidence" value="ECO:0007669"/>
    <property type="project" value="UniProtKB-EC"/>
</dbReference>
<dbReference type="Proteomes" id="UP000225379">
    <property type="component" value="Unassembled WGS sequence"/>
</dbReference>
<comment type="pathway">
    <text evidence="6">Carbohydrate metabolism; D-ribose degradation; D-ribose 5-phosphate from beta-D-ribopyranose: step 1/2.</text>
</comment>
<dbReference type="EC" id="5.4.99.62" evidence="2 6"/>
<dbReference type="GO" id="GO:0016872">
    <property type="term" value="F:intramolecular lyase activity"/>
    <property type="evidence" value="ECO:0007669"/>
    <property type="project" value="UniProtKB-UniRule"/>
</dbReference>
<proteinExistence type="inferred from homology"/>
<evidence type="ECO:0000256" key="3">
    <source>
        <dbReference type="ARBA" id="ARBA00022490"/>
    </source>
</evidence>
<accession>A0A2B8BHJ9</accession>
<dbReference type="InterPro" id="IPR007721">
    <property type="entry name" value="RbsD_FucU"/>
</dbReference>
<dbReference type="RefSeq" id="WP_098736464.1">
    <property type="nucleotide sequence ID" value="NZ_PDKW01000040.1"/>
</dbReference>
<dbReference type="NCBIfam" id="NF008761">
    <property type="entry name" value="PRK11797.1"/>
    <property type="match status" value="1"/>
</dbReference>
<dbReference type="PANTHER" id="PTHR37831">
    <property type="entry name" value="D-RIBOSE PYRANASE"/>
    <property type="match status" value="1"/>
</dbReference>
<dbReference type="UniPathway" id="UPA00916">
    <property type="reaction ID" value="UER00888"/>
</dbReference>
<dbReference type="PANTHER" id="PTHR37831:SF1">
    <property type="entry name" value="D-RIBOSE PYRANASE"/>
    <property type="match status" value="1"/>
</dbReference>
<dbReference type="InterPro" id="IPR023750">
    <property type="entry name" value="RbsD-like_sf"/>
</dbReference>
<comment type="catalytic activity">
    <reaction evidence="1 6">
        <text>beta-D-ribopyranose = beta-D-ribofuranose</text>
        <dbReference type="Rhea" id="RHEA:25432"/>
        <dbReference type="ChEBI" id="CHEBI:27476"/>
        <dbReference type="ChEBI" id="CHEBI:47002"/>
        <dbReference type="EC" id="5.4.99.62"/>
    </reaction>
</comment>